<evidence type="ECO:0000256" key="1">
    <source>
        <dbReference type="ARBA" id="ARBA00022448"/>
    </source>
</evidence>
<evidence type="ECO:0000313" key="6">
    <source>
        <dbReference type="Proteomes" id="UP000440713"/>
    </source>
</evidence>
<dbReference type="PANTHER" id="PTHR24220">
    <property type="entry name" value="IMPORT ATP-BINDING PROTEIN"/>
    <property type="match status" value="1"/>
</dbReference>
<dbReference type="AlphaFoldDB" id="A0A6N7X1C3"/>
<dbReference type="InterPro" id="IPR017871">
    <property type="entry name" value="ABC_transporter-like_CS"/>
</dbReference>
<keyword evidence="3 5" id="KW-0067">ATP-binding</keyword>
<dbReference type="InterPro" id="IPR017911">
    <property type="entry name" value="MacB-like_ATP-bd"/>
</dbReference>
<organism evidence="5 6">
    <name type="scientific">Peptostreptococcus porci</name>
    <dbReference type="NCBI Taxonomy" id="2652282"/>
    <lineage>
        <taxon>Bacteria</taxon>
        <taxon>Bacillati</taxon>
        <taxon>Bacillota</taxon>
        <taxon>Clostridia</taxon>
        <taxon>Peptostreptococcales</taxon>
        <taxon>Peptostreptococcaceae</taxon>
        <taxon>Peptostreptococcus</taxon>
    </lineage>
</organism>
<keyword evidence="6" id="KW-1185">Reference proteome</keyword>
<dbReference type="RefSeq" id="WP_154538417.1">
    <property type="nucleotide sequence ID" value="NZ_JAQYHJ010000007.1"/>
</dbReference>
<dbReference type="GO" id="GO:0005524">
    <property type="term" value="F:ATP binding"/>
    <property type="evidence" value="ECO:0007669"/>
    <property type="project" value="UniProtKB-KW"/>
</dbReference>
<accession>A0A6N7X1C3</accession>
<keyword evidence="2" id="KW-0547">Nucleotide-binding</keyword>
<dbReference type="GO" id="GO:0016887">
    <property type="term" value="F:ATP hydrolysis activity"/>
    <property type="evidence" value="ECO:0007669"/>
    <property type="project" value="InterPro"/>
</dbReference>
<dbReference type="InterPro" id="IPR027417">
    <property type="entry name" value="P-loop_NTPase"/>
</dbReference>
<dbReference type="EMBL" id="VUNE01000004">
    <property type="protein sequence ID" value="MST62945.1"/>
    <property type="molecule type" value="Genomic_DNA"/>
</dbReference>
<sequence>MIKLEGLCKTYGENNVLKNIDLEINKGEFLMITGTSGCGKTSLMNILGLMDTKTSGKYYFNGEDIDTIDEVQKSKIRNTLFGFVFQSFNLINDFTVIENIEMPMGIYGINKSERKERVDTLLKKFDISDKGQSLTSQLSGGQKQRVAIARAISNNPSVIFADEPTGNLDENNTQTVLNIFRKLNQDGITIVMITHDRELLKYADRVVELDYGKIKEVYNFV</sequence>
<keyword evidence="1" id="KW-0813">Transport</keyword>
<evidence type="ECO:0000256" key="2">
    <source>
        <dbReference type="ARBA" id="ARBA00022741"/>
    </source>
</evidence>
<proteinExistence type="predicted"/>
<evidence type="ECO:0000256" key="3">
    <source>
        <dbReference type="ARBA" id="ARBA00022840"/>
    </source>
</evidence>
<dbReference type="InterPro" id="IPR003439">
    <property type="entry name" value="ABC_transporter-like_ATP-bd"/>
</dbReference>
<evidence type="ECO:0000313" key="5">
    <source>
        <dbReference type="EMBL" id="MST62945.1"/>
    </source>
</evidence>
<name>A0A6N7X1C3_9FIRM</name>
<dbReference type="Proteomes" id="UP000440713">
    <property type="component" value="Unassembled WGS sequence"/>
</dbReference>
<dbReference type="SUPFAM" id="SSF52540">
    <property type="entry name" value="P-loop containing nucleoside triphosphate hydrolases"/>
    <property type="match status" value="1"/>
</dbReference>
<evidence type="ECO:0000259" key="4">
    <source>
        <dbReference type="PROSITE" id="PS50893"/>
    </source>
</evidence>
<dbReference type="SMART" id="SM00382">
    <property type="entry name" value="AAA"/>
    <property type="match status" value="1"/>
</dbReference>
<dbReference type="InterPro" id="IPR003593">
    <property type="entry name" value="AAA+_ATPase"/>
</dbReference>
<comment type="caution">
    <text evidence="5">The sequence shown here is derived from an EMBL/GenBank/DDBJ whole genome shotgun (WGS) entry which is preliminary data.</text>
</comment>
<dbReference type="FunFam" id="3.40.50.300:FF:000032">
    <property type="entry name" value="Export ABC transporter ATP-binding protein"/>
    <property type="match status" value="1"/>
</dbReference>
<feature type="domain" description="ABC transporter" evidence="4">
    <location>
        <begin position="2"/>
        <end position="221"/>
    </location>
</feature>
<dbReference type="Pfam" id="PF00005">
    <property type="entry name" value="ABC_tran"/>
    <property type="match status" value="1"/>
</dbReference>
<dbReference type="GO" id="GO:0098796">
    <property type="term" value="C:membrane protein complex"/>
    <property type="evidence" value="ECO:0007669"/>
    <property type="project" value="UniProtKB-ARBA"/>
</dbReference>
<gene>
    <name evidence="5" type="ORF">FYJ71_08170</name>
</gene>
<dbReference type="PANTHER" id="PTHR24220:SF86">
    <property type="entry name" value="ABC TRANSPORTER ABCH.1"/>
    <property type="match status" value="1"/>
</dbReference>
<dbReference type="PROSITE" id="PS50893">
    <property type="entry name" value="ABC_TRANSPORTER_2"/>
    <property type="match status" value="1"/>
</dbReference>
<dbReference type="Gene3D" id="3.40.50.300">
    <property type="entry name" value="P-loop containing nucleotide triphosphate hydrolases"/>
    <property type="match status" value="1"/>
</dbReference>
<dbReference type="GO" id="GO:0022857">
    <property type="term" value="F:transmembrane transporter activity"/>
    <property type="evidence" value="ECO:0007669"/>
    <property type="project" value="TreeGrafter"/>
</dbReference>
<reference evidence="5 6" key="1">
    <citation type="submission" date="2019-08" db="EMBL/GenBank/DDBJ databases">
        <title>In-depth cultivation of the pig gut microbiome towards novel bacterial diversity and tailored functional studies.</title>
        <authorList>
            <person name="Wylensek D."/>
            <person name="Hitch T.C.A."/>
            <person name="Clavel T."/>
        </authorList>
    </citation>
    <scope>NUCLEOTIDE SEQUENCE [LARGE SCALE GENOMIC DNA]</scope>
    <source>
        <strain evidence="5 6">WCA-SAB-591-4A-A</strain>
    </source>
</reference>
<dbReference type="PROSITE" id="PS00211">
    <property type="entry name" value="ABC_TRANSPORTER_1"/>
    <property type="match status" value="1"/>
</dbReference>
<dbReference type="InterPro" id="IPR015854">
    <property type="entry name" value="ABC_transpr_LolD-like"/>
</dbReference>
<dbReference type="CDD" id="cd03255">
    <property type="entry name" value="ABC_MJ0796_LolCDE_FtsE"/>
    <property type="match status" value="1"/>
</dbReference>
<protein>
    <submittedName>
        <fullName evidence="5">ABC transporter ATP-binding protein</fullName>
    </submittedName>
</protein>
<dbReference type="GO" id="GO:0005886">
    <property type="term" value="C:plasma membrane"/>
    <property type="evidence" value="ECO:0007669"/>
    <property type="project" value="TreeGrafter"/>
</dbReference>